<feature type="domain" description="Cation efflux protein transmembrane" evidence="7">
    <location>
        <begin position="334"/>
        <end position="524"/>
    </location>
</feature>
<keyword evidence="5 6" id="KW-0472">Membrane</keyword>
<dbReference type="SUPFAM" id="SSF51735">
    <property type="entry name" value="NAD(P)-binding Rossmann-fold domains"/>
    <property type="match status" value="1"/>
</dbReference>
<feature type="transmembrane region" description="Helical" evidence="6">
    <location>
        <begin position="332"/>
        <end position="353"/>
    </location>
</feature>
<dbReference type="InterPro" id="IPR036291">
    <property type="entry name" value="NAD(P)-bd_dom_sf"/>
</dbReference>
<dbReference type="NCBIfam" id="TIGR01297">
    <property type="entry name" value="CDF"/>
    <property type="match status" value="1"/>
</dbReference>
<dbReference type="Gene3D" id="1.20.1510.10">
    <property type="entry name" value="Cation efflux protein transmembrane domain"/>
    <property type="match status" value="1"/>
</dbReference>
<evidence type="ECO:0000256" key="5">
    <source>
        <dbReference type="ARBA" id="ARBA00023136"/>
    </source>
</evidence>
<dbReference type="GO" id="GO:0098771">
    <property type="term" value="P:inorganic ion homeostasis"/>
    <property type="evidence" value="ECO:0007669"/>
    <property type="project" value="UniProtKB-ARBA"/>
</dbReference>
<keyword evidence="2" id="KW-0813">Transport</keyword>
<evidence type="ECO:0000313" key="8">
    <source>
        <dbReference type="EMBL" id="ODV88043.1"/>
    </source>
</evidence>
<gene>
    <name evidence="8" type="ORF">CANARDRAFT_192970</name>
</gene>
<evidence type="ECO:0000256" key="6">
    <source>
        <dbReference type="SAM" id="Phobius"/>
    </source>
</evidence>
<dbReference type="Gene3D" id="3.30.70.1350">
    <property type="entry name" value="Cation efflux protein, cytoplasmic domain"/>
    <property type="match status" value="1"/>
</dbReference>
<reference evidence="9" key="1">
    <citation type="submission" date="2016-04" db="EMBL/GenBank/DDBJ databases">
        <title>Comparative genomics of biotechnologically important yeasts.</title>
        <authorList>
            <consortium name="DOE Joint Genome Institute"/>
            <person name="Riley R."/>
            <person name="Haridas S."/>
            <person name="Wolfe K.H."/>
            <person name="Lopes M.R."/>
            <person name="Hittinger C.T."/>
            <person name="Goker M."/>
            <person name="Salamov A."/>
            <person name="Wisecaver J."/>
            <person name="Long T.M."/>
            <person name="Aerts A.L."/>
            <person name="Barry K."/>
            <person name="Choi C."/>
            <person name="Clum A."/>
            <person name="Coughlan A.Y."/>
            <person name="Deshpande S."/>
            <person name="Douglass A.P."/>
            <person name="Hanson S.J."/>
            <person name="Klenk H.-P."/>
            <person name="Labutti K."/>
            <person name="Lapidus A."/>
            <person name="Lindquist E."/>
            <person name="Lipzen A."/>
            <person name="Meier-Kolthoff J.P."/>
            <person name="Ohm R.A."/>
            <person name="Otillar R.P."/>
            <person name="Pangilinan J."/>
            <person name="Peng Y."/>
            <person name="Rokas A."/>
            <person name="Rosa C.A."/>
            <person name="Scheuner C."/>
            <person name="Sibirny A.A."/>
            <person name="Slot J.C."/>
            <person name="Stielow J.B."/>
            <person name="Sun H."/>
            <person name="Kurtzman C.P."/>
            <person name="Blackwell M."/>
            <person name="Grigoriev I.V."/>
            <person name="Jeffries T.W."/>
        </authorList>
    </citation>
    <scope>NUCLEOTIDE SEQUENCE [LARGE SCALE GENOMIC DNA]</scope>
    <source>
        <strain evidence="9">NRRL YB-2248</strain>
    </source>
</reference>
<sequence length="617" mass="69254">MSSLVKNIVVFGGNGLLGKRICQTALERGFNVTSISTSGSIPRKLAPMDYKWVEKVNWTKGDIFKPDTYKDKLVEATAVVHSIGILLENQTYKAAVNSNDDILGEIQSFFQTSNPMKKDVFNTYEKINTESALVLAETLIAVNKNKPAFVYTSADRGFPGIPSGYIDSKRKADGVSTHYNNGEELYGGRKSISIPNPIGIDRRLSTVLNLDELYKRVDLLNDMRPARLIGSASKLRDWTIYYLNETQLSNLKNKKLRAFYEQQNLIIDRYCDVDKLLDSGIHMSMIATYGDNPNEDLLSTTNRTNHPPANVDLEGGKALGYDSESSDAIVQFAIWVTFGINILLLLGKVFVALSTKSMSIVASLVDSVLDFLSTLIIFYANKKAGLKSSEFPIGRKRLEPLGVLVFSVIITVSFLNVLQESVNQLLWGEREIVHLTKTSFTIMTLTIVVKIFCFIWCKNIKNSSVQALAEDAETDIVFNFFSIIFPIVGILFTQWWVDSAGAILLCLYVIMQWGSIAFEHINNLTGASASKEDYHEILYLIIRFSDKISKIKNFRTYHVGDLINVEVDVVFQDPSMQMKDCHDLGESLQYAIETLPFVERCFVHLDYKVINFSGHIG</sequence>
<keyword evidence="4 6" id="KW-1133">Transmembrane helix</keyword>
<evidence type="ECO:0000259" key="7">
    <source>
        <dbReference type="Pfam" id="PF01545"/>
    </source>
</evidence>
<proteinExistence type="predicted"/>
<feature type="transmembrane region" description="Helical" evidence="6">
    <location>
        <begin position="477"/>
        <end position="496"/>
    </location>
</feature>
<protein>
    <recommendedName>
        <fullName evidence="7">Cation efflux protein transmembrane domain-containing protein</fullName>
    </recommendedName>
</protein>
<dbReference type="STRING" id="983967.A0A1E4T8H8"/>
<dbReference type="GO" id="GO:0016020">
    <property type="term" value="C:membrane"/>
    <property type="evidence" value="ECO:0007669"/>
    <property type="project" value="UniProtKB-SubCell"/>
</dbReference>
<dbReference type="SUPFAM" id="SSF161111">
    <property type="entry name" value="Cation efflux protein transmembrane domain-like"/>
    <property type="match status" value="1"/>
</dbReference>
<feature type="transmembrane region" description="Helical" evidence="6">
    <location>
        <begin position="359"/>
        <end position="380"/>
    </location>
</feature>
<dbReference type="InterPro" id="IPR050291">
    <property type="entry name" value="CDF_Transporter"/>
</dbReference>
<dbReference type="InterPro" id="IPR058533">
    <property type="entry name" value="Cation_efflux_TM"/>
</dbReference>
<dbReference type="Proteomes" id="UP000094801">
    <property type="component" value="Unassembled WGS sequence"/>
</dbReference>
<keyword evidence="3 6" id="KW-0812">Transmembrane</keyword>
<dbReference type="OrthoDB" id="78296at2759"/>
<dbReference type="EMBL" id="KV453847">
    <property type="protein sequence ID" value="ODV88043.1"/>
    <property type="molecule type" value="Genomic_DNA"/>
</dbReference>
<dbReference type="InterPro" id="IPR036837">
    <property type="entry name" value="Cation_efflux_CTD_sf"/>
</dbReference>
<dbReference type="InterPro" id="IPR002524">
    <property type="entry name" value="Cation_efflux"/>
</dbReference>
<dbReference type="Pfam" id="PF01545">
    <property type="entry name" value="Cation_efflux"/>
    <property type="match status" value="1"/>
</dbReference>
<feature type="transmembrane region" description="Helical" evidence="6">
    <location>
        <begin position="401"/>
        <end position="418"/>
    </location>
</feature>
<dbReference type="Gene3D" id="3.40.50.720">
    <property type="entry name" value="NAD(P)-binding Rossmann-like Domain"/>
    <property type="match status" value="1"/>
</dbReference>
<evidence type="ECO:0000256" key="4">
    <source>
        <dbReference type="ARBA" id="ARBA00022989"/>
    </source>
</evidence>
<dbReference type="PANTHER" id="PTHR43840">
    <property type="entry name" value="MITOCHONDRIAL METAL TRANSPORTER 1-RELATED"/>
    <property type="match status" value="1"/>
</dbReference>
<evidence type="ECO:0000313" key="9">
    <source>
        <dbReference type="Proteomes" id="UP000094801"/>
    </source>
</evidence>
<evidence type="ECO:0000256" key="2">
    <source>
        <dbReference type="ARBA" id="ARBA00022448"/>
    </source>
</evidence>
<evidence type="ECO:0000256" key="3">
    <source>
        <dbReference type="ARBA" id="ARBA00022692"/>
    </source>
</evidence>
<dbReference type="PANTHER" id="PTHR43840:SF4">
    <property type="entry name" value="CDF DIVALENT METAL CATION TRANSPORTER (EUROFUNG)"/>
    <property type="match status" value="1"/>
</dbReference>
<dbReference type="InterPro" id="IPR027469">
    <property type="entry name" value="Cation_efflux_TMD_sf"/>
</dbReference>
<organism evidence="8 9">
    <name type="scientific">[Candida] arabinofermentans NRRL YB-2248</name>
    <dbReference type="NCBI Taxonomy" id="983967"/>
    <lineage>
        <taxon>Eukaryota</taxon>
        <taxon>Fungi</taxon>
        <taxon>Dikarya</taxon>
        <taxon>Ascomycota</taxon>
        <taxon>Saccharomycotina</taxon>
        <taxon>Pichiomycetes</taxon>
        <taxon>Pichiales</taxon>
        <taxon>Pichiaceae</taxon>
        <taxon>Ogataea</taxon>
        <taxon>Ogataea/Candida clade</taxon>
    </lineage>
</organism>
<comment type="subcellular location">
    <subcellularLocation>
        <location evidence="1">Membrane</location>
        <topology evidence="1">Multi-pass membrane protein</topology>
    </subcellularLocation>
</comment>
<evidence type="ECO:0000256" key="1">
    <source>
        <dbReference type="ARBA" id="ARBA00004141"/>
    </source>
</evidence>
<feature type="transmembrane region" description="Helical" evidence="6">
    <location>
        <begin position="438"/>
        <end position="457"/>
    </location>
</feature>
<accession>A0A1E4T8H8</accession>
<dbReference type="GO" id="GO:0008324">
    <property type="term" value="F:monoatomic cation transmembrane transporter activity"/>
    <property type="evidence" value="ECO:0007669"/>
    <property type="project" value="InterPro"/>
</dbReference>
<dbReference type="SUPFAM" id="SSF160240">
    <property type="entry name" value="Cation efflux protein cytoplasmic domain-like"/>
    <property type="match status" value="1"/>
</dbReference>
<dbReference type="AlphaFoldDB" id="A0A1E4T8H8"/>
<dbReference type="FunFam" id="1.20.1510.10:FF:000005">
    <property type="entry name" value="Putative Cation diffusion facilitator 1"/>
    <property type="match status" value="1"/>
</dbReference>
<keyword evidence="9" id="KW-1185">Reference proteome</keyword>
<name>A0A1E4T8H8_9ASCO</name>
<dbReference type="GO" id="GO:0030003">
    <property type="term" value="P:intracellular monoatomic cation homeostasis"/>
    <property type="evidence" value="ECO:0007669"/>
    <property type="project" value="UniProtKB-ARBA"/>
</dbReference>